<dbReference type="EMBL" id="MN052919">
    <property type="protein sequence ID" value="QDP17861.1"/>
    <property type="molecule type" value="Genomic_DNA"/>
</dbReference>
<organism evidence="2">
    <name type="scientific">Parachtes riberai</name>
    <dbReference type="NCBI Taxonomy" id="2593099"/>
    <lineage>
        <taxon>Eukaryota</taxon>
        <taxon>Metazoa</taxon>
        <taxon>Ecdysozoa</taxon>
        <taxon>Arthropoda</taxon>
        <taxon>Chelicerata</taxon>
        <taxon>Arachnida</taxon>
        <taxon>Araneae</taxon>
        <taxon>Araneomorphae</taxon>
        <taxon>Haplogynae</taxon>
        <taxon>Dysderoidea</taxon>
        <taxon>Dysderidae</taxon>
        <taxon>Parachtes</taxon>
    </lineage>
</organism>
<feature type="transmembrane region" description="Helical" evidence="1">
    <location>
        <begin position="20"/>
        <end position="39"/>
    </location>
</feature>
<proteinExistence type="predicted"/>
<name>A0A516IMA1_9ARAC</name>
<geneLocation type="mitochondrion" evidence="2"/>
<feature type="transmembrane region" description="Helical" evidence="1">
    <location>
        <begin position="51"/>
        <end position="71"/>
    </location>
</feature>
<keyword evidence="1" id="KW-1133">Transmembrane helix</keyword>
<keyword evidence="2" id="KW-0496">Mitochondrion</keyword>
<evidence type="ECO:0000256" key="1">
    <source>
        <dbReference type="SAM" id="Phobius"/>
    </source>
</evidence>
<sequence>MITVMVTISMLSMCWWRNHLIMLLLSLEMLLLSVLYLLLNTFNVNFAYNLLMLLLMMVMASCFGLSMLVSISRSHKSSLLQTFITLMYIPPNFR</sequence>
<keyword evidence="1" id="KW-0812">Transmembrane</keyword>
<gene>
    <name evidence="2" type="primary">nad4L</name>
</gene>
<reference evidence="2" key="1">
    <citation type="journal article" date="2019" name="BMC Genomics">
        <title>Arm-less mitochondrial tRNAs conserved for over 30 millions of years in spiders.</title>
        <authorList>
            <person name="Pons J."/>
            <person name="Bover P."/>
            <person name="Bidegaray-Batista L."/>
            <person name="Arnedo M."/>
        </authorList>
    </citation>
    <scope>NUCLEOTIDE SEQUENCE</scope>
    <source>
        <strain evidence="2">L105</strain>
    </source>
</reference>
<protein>
    <submittedName>
        <fullName evidence="2">NADH dehydrogenase subunit 4L</fullName>
    </submittedName>
</protein>
<dbReference type="Gene3D" id="1.10.287.3510">
    <property type="match status" value="1"/>
</dbReference>
<keyword evidence="1" id="KW-0472">Membrane</keyword>
<dbReference type="AlphaFoldDB" id="A0A516IMA1"/>
<evidence type="ECO:0000313" key="2">
    <source>
        <dbReference type="EMBL" id="QDP17861.1"/>
    </source>
</evidence>
<accession>A0A516IMA1</accession>